<gene>
    <name evidence="1" type="ORF">SAMN05660236_1747</name>
</gene>
<proteinExistence type="predicted"/>
<dbReference type="OrthoDB" id="9795084at2"/>
<dbReference type="RefSeq" id="WP_079686268.1">
    <property type="nucleotide sequence ID" value="NZ_FUZU01000001.1"/>
</dbReference>
<dbReference type="STRING" id="688867.SAMN05660236_1747"/>
<evidence type="ECO:0000313" key="1">
    <source>
        <dbReference type="EMBL" id="SKC57978.1"/>
    </source>
</evidence>
<dbReference type="EMBL" id="FUZU01000001">
    <property type="protein sequence ID" value="SKC57978.1"/>
    <property type="molecule type" value="Genomic_DNA"/>
</dbReference>
<accession>A0A1T5K3D0</accession>
<keyword evidence="2" id="KW-1185">Reference proteome</keyword>
<sequence>MHTRWTGILEFDLVNIPFKIGTSTFRSGLDSPDLVNGNIIRIEDFFPKEQMILSKDDSTFLFEPKGDGIHAFNLFSDGLIRNNKVAFGVFNSNDTNYRCWLYAADNAVWFQLGSEVTESDPLDRGMTSNRHESIDAVLKKTFSFKKVKEIFSAQRIRFF</sequence>
<reference evidence="1 2" key="1">
    <citation type="submission" date="2017-02" db="EMBL/GenBank/DDBJ databases">
        <authorList>
            <person name="Peterson S.W."/>
        </authorList>
    </citation>
    <scope>NUCLEOTIDE SEQUENCE [LARGE SCALE GENOMIC DNA]</scope>
    <source>
        <strain evidence="1 2">DSM 25262</strain>
    </source>
</reference>
<protein>
    <submittedName>
        <fullName evidence="1">Uncharacterized protein</fullName>
    </submittedName>
</protein>
<evidence type="ECO:0000313" key="2">
    <source>
        <dbReference type="Proteomes" id="UP000190961"/>
    </source>
</evidence>
<name>A0A1T5K3D0_9BACT</name>
<dbReference type="AlphaFoldDB" id="A0A1T5K3D0"/>
<dbReference type="Proteomes" id="UP000190961">
    <property type="component" value="Unassembled WGS sequence"/>
</dbReference>
<organism evidence="1 2">
    <name type="scientific">Ohtaekwangia koreensis</name>
    <dbReference type="NCBI Taxonomy" id="688867"/>
    <lineage>
        <taxon>Bacteria</taxon>
        <taxon>Pseudomonadati</taxon>
        <taxon>Bacteroidota</taxon>
        <taxon>Cytophagia</taxon>
        <taxon>Cytophagales</taxon>
        <taxon>Fulvivirgaceae</taxon>
        <taxon>Ohtaekwangia</taxon>
    </lineage>
</organism>